<keyword evidence="4" id="KW-0378">Hydrolase</keyword>
<reference evidence="6" key="1">
    <citation type="journal article" date="2019" name="Environ. Microbiol.">
        <title>Fungal ecological strategies reflected in gene transcription - a case study of two litter decomposers.</title>
        <authorList>
            <person name="Barbi F."/>
            <person name="Kohler A."/>
            <person name="Barry K."/>
            <person name="Baskaran P."/>
            <person name="Daum C."/>
            <person name="Fauchery L."/>
            <person name="Ihrmark K."/>
            <person name="Kuo A."/>
            <person name="LaButti K."/>
            <person name="Lipzen A."/>
            <person name="Morin E."/>
            <person name="Grigoriev I.V."/>
            <person name="Henrissat B."/>
            <person name="Lindahl B."/>
            <person name="Martin F."/>
        </authorList>
    </citation>
    <scope>NUCLEOTIDE SEQUENCE</scope>
    <source>
        <strain evidence="6">JB14</strain>
    </source>
</reference>
<dbReference type="AlphaFoldDB" id="A0A6A4H2P8"/>
<dbReference type="PROSITE" id="PS00631">
    <property type="entry name" value="CYTOSOL_AP"/>
    <property type="match status" value="1"/>
</dbReference>
<dbReference type="Gene3D" id="3.40.630.10">
    <property type="entry name" value="Zn peptidases"/>
    <property type="match status" value="1"/>
</dbReference>
<dbReference type="SUPFAM" id="SSF53187">
    <property type="entry name" value="Zn-dependent exopeptidases"/>
    <property type="match status" value="1"/>
</dbReference>
<keyword evidence="7" id="KW-1185">Reference proteome</keyword>
<organism evidence="6 7">
    <name type="scientific">Gymnopus androsaceus JB14</name>
    <dbReference type="NCBI Taxonomy" id="1447944"/>
    <lineage>
        <taxon>Eukaryota</taxon>
        <taxon>Fungi</taxon>
        <taxon>Dikarya</taxon>
        <taxon>Basidiomycota</taxon>
        <taxon>Agaricomycotina</taxon>
        <taxon>Agaricomycetes</taxon>
        <taxon>Agaricomycetidae</taxon>
        <taxon>Agaricales</taxon>
        <taxon>Marasmiineae</taxon>
        <taxon>Omphalotaceae</taxon>
        <taxon>Gymnopus</taxon>
    </lineage>
</organism>
<dbReference type="GO" id="GO:0030145">
    <property type="term" value="F:manganese ion binding"/>
    <property type="evidence" value="ECO:0007669"/>
    <property type="project" value="InterPro"/>
</dbReference>
<sequence>MSTSAFIVPIDPKNPSNPANVVPNVDIPQIWSTVPHGEKVPDVGTTRIFYNTPTTKVTAVSSLGENFSSEKEDVRRELVRKSVGSAVKALKALDGLKEVIIDASADPHAAEDSNRPFHSVSCRGKSRIEPIPPKLQFKPVETSKEWDRGVTYAYAQNLARTLSELPANMMTPTIFCERVKAEFSGVENVEIIVRDERIATDFVSGVDWATSKGMNTFLSVTHGTSEPAKFLEIHYKGAPEKDAQPLAFVGKGITFDSGGISLKPGAGMKLMRGDMGGAAAVVSATLAIAKLKLPVNLITVTPLTENMPGPSATKPGDIIYAMNGKSVEVDNTDAEGRLVLSDAIYYASTEYKPHTLVDVATLTGAMGIALGEVYTGVFSTSDDLWQRLHAAGEHEFDRFWRMPLSEDYGPQIYSSNADLCNTGGRPAGSCTAALFLKAFAHGIEPEGNAEPAMKWAHLDIAGTMESTRAMPYQEASMTGRPVRVRAENGDVIGEQYDGAKDGNISIMVALFGNW</sequence>
<dbReference type="InterPro" id="IPR000819">
    <property type="entry name" value="Peptidase_M17_C"/>
</dbReference>
<comment type="similarity">
    <text evidence="1">Belongs to the peptidase M17 family.</text>
</comment>
<dbReference type="EMBL" id="ML769618">
    <property type="protein sequence ID" value="KAE9391605.1"/>
    <property type="molecule type" value="Genomic_DNA"/>
</dbReference>
<dbReference type="PRINTS" id="PR00481">
    <property type="entry name" value="LAMNOPPTDASE"/>
</dbReference>
<name>A0A6A4H2P8_9AGAR</name>
<dbReference type="Pfam" id="PF00883">
    <property type="entry name" value="Peptidase_M17"/>
    <property type="match status" value="1"/>
</dbReference>
<accession>A0A6A4H2P8</accession>
<dbReference type="GO" id="GO:0070006">
    <property type="term" value="F:metalloaminopeptidase activity"/>
    <property type="evidence" value="ECO:0007669"/>
    <property type="project" value="InterPro"/>
</dbReference>
<dbReference type="Gene3D" id="3.40.220.10">
    <property type="entry name" value="Leucine Aminopeptidase, subunit E, domain 1"/>
    <property type="match status" value="1"/>
</dbReference>
<evidence type="ECO:0000256" key="2">
    <source>
        <dbReference type="ARBA" id="ARBA00022438"/>
    </source>
</evidence>
<gene>
    <name evidence="6" type="ORF">BT96DRAFT_1001146</name>
</gene>
<evidence type="ECO:0000256" key="1">
    <source>
        <dbReference type="ARBA" id="ARBA00009528"/>
    </source>
</evidence>
<dbReference type="PANTHER" id="PTHR11963:SF23">
    <property type="entry name" value="CYTOSOL AMINOPEPTIDASE"/>
    <property type="match status" value="1"/>
</dbReference>
<protein>
    <recommendedName>
        <fullName evidence="5">Cytosol aminopeptidase domain-containing protein</fullName>
    </recommendedName>
</protein>
<dbReference type="InterPro" id="IPR011356">
    <property type="entry name" value="Leucine_aapep/pepB"/>
</dbReference>
<dbReference type="GO" id="GO:0005737">
    <property type="term" value="C:cytoplasm"/>
    <property type="evidence" value="ECO:0007669"/>
    <property type="project" value="InterPro"/>
</dbReference>
<dbReference type="GO" id="GO:0006508">
    <property type="term" value="P:proteolysis"/>
    <property type="evidence" value="ECO:0007669"/>
    <property type="project" value="UniProtKB-KW"/>
</dbReference>
<dbReference type="OrthoDB" id="412814at2759"/>
<evidence type="ECO:0000313" key="6">
    <source>
        <dbReference type="EMBL" id="KAE9391605.1"/>
    </source>
</evidence>
<dbReference type="Proteomes" id="UP000799118">
    <property type="component" value="Unassembled WGS sequence"/>
</dbReference>
<dbReference type="CDD" id="cd00433">
    <property type="entry name" value="Peptidase_M17"/>
    <property type="match status" value="1"/>
</dbReference>
<keyword evidence="2" id="KW-0031">Aminopeptidase</keyword>
<dbReference type="InterPro" id="IPR043472">
    <property type="entry name" value="Macro_dom-like"/>
</dbReference>
<evidence type="ECO:0000256" key="3">
    <source>
        <dbReference type="ARBA" id="ARBA00022670"/>
    </source>
</evidence>
<dbReference type="PANTHER" id="PTHR11963">
    <property type="entry name" value="LEUCINE AMINOPEPTIDASE-RELATED"/>
    <property type="match status" value="1"/>
</dbReference>
<proteinExistence type="inferred from homology"/>
<evidence type="ECO:0000313" key="7">
    <source>
        <dbReference type="Proteomes" id="UP000799118"/>
    </source>
</evidence>
<keyword evidence="3" id="KW-0645">Protease</keyword>
<feature type="domain" description="Cytosol aminopeptidase" evidence="5">
    <location>
        <begin position="331"/>
        <end position="338"/>
    </location>
</feature>
<evidence type="ECO:0000259" key="5">
    <source>
        <dbReference type="PROSITE" id="PS00631"/>
    </source>
</evidence>
<evidence type="ECO:0000256" key="4">
    <source>
        <dbReference type="ARBA" id="ARBA00022801"/>
    </source>
</evidence>